<organism evidence="2 3">
    <name type="scientific">Solanum commersonii</name>
    <name type="common">Commerson's wild potato</name>
    <name type="synonym">Commerson's nightshade</name>
    <dbReference type="NCBI Taxonomy" id="4109"/>
    <lineage>
        <taxon>Eukaryota</taxon>
        <taxon>Viridiplantae</taxon>
        <taxon>Streptophyta</taxon>
        <taxon>Embryophyta</taxon>
        <taxon>Tracheophyta</taxon>
        <taxon>Spermatophyta</taxon>
        <taxon>Magnoliopsida</taxon>
        <taxon>eudicotyledons</taxon>
        <taxon>Gunneridae</taxon>
        <taxon>Pentapetalae</taxon>
        <taxon>asterids</taxon>
        <taxon>lamiids</taxon>
        <taxon>Solanales</taxon>
        <taxon>Solanaceae</taxon>
        <taxon>Solanoideae</taxon>
        <taxon>Solaneae</taxon>
        <taxon>Solanum</taxon>
    </lineage>
</organism>
<sequence length="93" mass="10838">MAEVKNLLLERRKMTSSPTTISDMKEEINNLKEDIISLKEKNVVIEKASNEEMVFDSINKKISRYYDIATSEPQVTDDLSPFKKITRKLQMKK</sequence>
<dbReference type="OrthoDB" id="1317058at2759"/>
<comment type="caution">
    <text evidence="2">The sequence shown here is derived from an EMBL/GenBank/DDBJ whole genome shotgun (WGS) entry which is preliminary data.</text>
</comment>
<dbReference type="AlphaFoldDB" id="A0A9J5WBR9"/>
<evidence type="ECO:0000313" key="3">
    <source>
        <dbReference type="Proteomes" id="UP000824120"/>
    </source>
</evidence>
<name>A0A9J5WBR9_SOLCO</name>
<evidence type="ECO:0000313" key="2">
    <source>
        <dbReference type="EMBL" id="KAG5572759.1"/>
    </source>
</evidence>
<accession>A0A9J5WBR9</accession>
<proteinExistence type="predicted"/>
<evidence type="ECO:0000256" key="1">
    <source>
        <dbReference type="SAM" id="Coils"/>
    </source>
</evidence>
<reference evidence="2 3" key="1">
    <citation type="submission" date="2020-09" db="EMBL/GenBank/DDBJ databases">
        <title>De no assembly of potato wild relative species, Solanum commersonii.</title>
        <authorList>
            <person name="Cho K."/>
        </authorList>
    </citation>
    <scope>NUCLEOTIDE SEQUENCE [LARGE SCALE GENOMIC DNA]</scope>
    <source>
        <strain evidence="2">LZ3.2</strain>
        <tissue evidence="2">Leaf</tissue>
    </source>
</reference>
<feature type="coiled-coil region" evidence="1">
    <location>
        <begin position="21"/>
        <end position="48"/>
    </location>
</feature>
<keyword evidence="1" id="KW-0175">Coiled coil</keyword>
<protein>
    <submittedName>
        <fullName evidence="2">Uncharacterized protein</fullName>
    </submittedName>
</protein>
<keyword evidence="3" id="KW-1185">Reference proteome</keyword>
<gene>
    <name evidence="2" type="ORF">H5410_062525</name>
</gene>
<dbReference type="EMBL" id="JACXVP010000012">
    <property type="protein sequence ID" value="KAG5572759.1"/>
    <property type="molecule type" value="Genomic_DNA"/>
</dbReference>
<dbReference type="Proteomes" id="UP000824120">
    <property type="component" value="Chromosome 12"/>
</dbReference>